<dbReference type="Proteomes" id="UP000526625">
    <property type="component" value="Unassembled WGS sequence"/>
</dbReference>
<proteinExistence type="predicted"/>
<dbReference type="Gene3D" id="3.10.450.50">
    <property type="match status" value="1"/>
</dbReference>
<evidence type="ECO:0000313" key="1">
    <source>
        <dbReference type="EMBL" id="MBB6489664.1"/>
    </source>
</evidence>
<keyword evidence="2" id="KW-1185">Reference proteome</keyword>
<gene>
    <name evidence="1" type="ORF">GGD45_000048</name>
</gene>
<comment type="caution">
    <text evidence="1">The sequence shown here is derived from an EMBL/GenBank/DDBJ whole genome shotgun (WGS) entry which is preliminary data.</text>
</comment>
<evidence type="ECO:0008006" key="3">
    <source>
        <dbReference type="Google" id="ProtNLM"/>
    </source>
</evidence>
<dbReference type="InterPro" id="IPR032710">
    <property type="entry name" value="NTF2-like_dom_sf"/>
</dbReference>
<sequence length="165" mass="18187">MPPDVRQACGFLSNNISQIIAITPPRFLSAAGVCDILGITQTRNDEMSEEQAIRAVVHLYVDGMAFANEPALRKAFHPRAAIIGNYQGAVEWMTRDEFIAAIVEEGSAPPGTIPLMEIELIDIEGDAASVKVVDEFAGMRFSDYLSLVKIDGRWSVVNKVYHLHR</sequence>
<dbReference type="InterPro" id="IPR039437">
    <property type="entry name" value="FrzH/put_lumazine-bd"/>
</dbReference>
<accession>A0ABR6QRV9</accession>
<dbReference type="SUPFAM" id="SSF54427">
    <property type="entry name" value="NTF2-like"/>
    <property type="match status" value="1"/>
</dbReference>
<name>A0ABR6QRV9_RHITR</name>
<dbReference type="EMBL" id="JACHBF010000001">
    <property type="protein sequence ID" value="MBB6489664.1"/>
    <property type="molecule type" value="Genomic_DNA"/>
</dbReference>
<evidence type="ECO:0000313" key="2">
    <source>
        <dbReference type="Proteomes" id="UP000526625"/>
    </source>
</evidence>
<reference evidence="1 2" key="1">
    <citation type="submission" date="2020-08" db="EMBL/GenBank/DDBJ databases">
        <title>Genomic Encyclopedia of Type Strains, Phase IV (KMG-V): Genome sequencing to study the core and pangenomes of soil and plant-associated prokaryotes.</title>
        <authorList>
            <person name="Whitman W."/>
        </authorList>
    </citation>
    <scope>NUCLEOTIDE SEQUENCE [LARGE SCALE GENOMIC DNA]</scope>
    <source>
        <strain evidence="1 2">SEMIA 4059</strain>
    </source>
</reference>
<organism evidence="1 2">
    <name type="scientific">Rhizobium tropici</name>
    <dbReference type="NCBI Taxonomy" id="398"/>
    <lineage>
        <taxon>Bacteria</taxon>
        <taxon>Pseudomonadati</taxon>
        <taxon>Pseudomonadota</taxon>
        <taxon>Alphaproteobacteria</taxon>
        <taxon>Hyphomicrobiales</taxon>
        <taxon>Rhizobiaceae</taxon>
        <taxon>Rhizobium/Agrobacterium group</taxon>
        <taxon>Rhizobium</taxon>
    </lineage>
</organism>
<protein>
    <recommendedName>
        <fullName evidence="3">Nuclear transport factor 2 family protein</fullName>
    </recommendedName>
</protein>
<dbReference type="Pfam" id="PF12893">
    <property type="entry name" value="Lumazine_bd_2"/>
    <property type="match status" value="1"/>
</dbReference>